<evidence type="ECO:0000256" key="1">
    <source>
        <dbReference type="SAM" id="MobiDB-lite"/>
    </source>
</evidence>
<proteinExistence type="predicted"/>
<evidence type="ECO:0000256" key="2">
    <source>
        <dbReference type="SAM" id="Phobius"/>
    </source>
</evidence>
<feature type="compositionally biased region" description="Pro residues" evidence="1">
    <location>
        <begin position="14"/>
        <end position="25"/>
    </location>
</feature>
<keyword evidence="2" id="KW-0472">Membrane</keyword>
<dbReference type="EMBL" id="WIQW01000004">
    <property type="protein sequence ID" value="KAF3111310.1"/>
    <property type="molecule type" value="Genomic_DNA"/>
</dbReference>
<feature type="compositionally biased region" description="Polar residues" evidence="1">
    <location>
        <begin position="1"/>
        <end position="11"/>
    </location>
</feature>
<dbReference type="InterPro" id="IPR011009">
    <property type="entry name" value="Kinase-like_dom_sf"/>
</dbReference>
<accession>A0A7C8JM35</accession>
<feature type="transmembrane region" description="Helical" evidence="2">
    <location>
        <begin position="337"/>
        <end position="357"/>
    </location>
</feature>
<evidence type="ECO:0000313" key="4">
    <source>
        <dbReference type="Proteomes" id="UP000475325"/>
    </source>
</evidence>
<reference evidence="3 4" key="1">
    <citation type="submission" date="2019-06" db="EMBL/GenBank/DDBJ databases">
        <authorList>
            <person name="Palmer J.M."/>
        </authorList>
    </citation>
    <scope>NUCLEOTIDE SEQUENCE [LARGE SCALE GENOMIC DNA]</scope>
    <source>
        <strain evidence="3 4">TWF102</strain>
    </source>
</reference>
<dbReference type="Proteomes" id="UP000475325">
    <property type="component" value="Unassembled WGS sequence"/>
</dbReference>
<dbReference type="SUPFAM" id="SSF56112">
    <property type="entry name" value="Protein kinase-like (PK-like)"/>
    <property type="match status" value="1"/>
</dbReference>
<feature type="region of interest" description="Disordered" evidence="1">
    <location>
        <begin position="1"/>
        <end position="67"/>
    </location>
</feature>
<gene>
    <name evidence="3" type="ORF">TWF102_006983</name>
</gene>
<keyword evidence="2" id="KW-0812">Transmembrane</keyword>
<protein>
    <submittedName>
        <fullName evidence="3">Uncharacterized protein</fullName>
    </submittedName>
</protein>
<sequence length="389" mass="43418">MLGNTWPTQGDPSPRTPVPRAPIAPQPALLSQNPHKTRTERSAGGGELKRPTNTGKSPISRGSMPKAAILKPATAQSMKVMKQSKRFPVRLVHQHQKKDTTMLETVYEADTATPVPALPKHKSSEEGPVRTSQWSENLPVTLDSSSVVLCRGPKLFYVMKAGKEYVHYYDRKQPTKAYLVAYVSPHEVLKAIVFLHDQDIVLNTLKCEWVLVNVKAEQCRVQIANTKHFSNVTDNKKFRKSRDTEQFGNLVYELMHRIPFDGKEILRRDDISPPLQEFASSAMSRASTATSSKAALSVVKFCTTGEIGRKGYNLIHITLNASFMATFDWKSTEPMTAGVFIAIVAGLAILAIAGYVFTSRHDIQNSLYRRINTMRKKTHSQSEIELNAV</sequence>
<evidence type="ECO:0000313" key="3">
    <source>
        <dbReference type="EMBL" id="KAF3111310.1"/>
    </source>
</evidence>
<dbReference type="AlphaFoldDB" id="A0A7C8JM35"/>
<keyword evidence="2" id="KW-1133">Transmembrane helix</keyword>
<dbReference type="Gene3D" id="1.10.510.10">
    <property type="entry name" value="Transferase(Phosphotransferase) domain 1"/>
    <property type="match status" value="1"/>
</dbReference>
<comment type="caution">
    <text evidence="3">The sequence shown here is derived from an EMBL/GenBank/DDBJ whole genome shotgun (WGS) entry which is preliminary data.</text>
</comment>
<organism evidence="3 4">
    <name type="scientific">Orbilia oligospora</name>
    <name type="common">Nematode-trapping fungus</name>
    <name type="synonym">Arthrobotrys oligospora</name>
    <dbReference type="NCBI Taxonomy" id="2813651"/>
    <lineage>
        <taxon>Eukaryota</taxon>
        <taxon>Fungi</taxon>
        <taxon>Dikarya</taxon>
        <taxon>Ascomycota</taxon>
        <taxon>Pezizomycotina</taxon>
        <taxon>Orbiliomycetes</taxon>
        <taxon>Orbiliales</taxon>
        <taxon>Orbiliaceae</taxon>
        <taxon>Orbilia</taxon>
    </lineage>
</organism>
<name>A0A7C8JM35_ORBOL</name>